<dbReference type="PANTHER" id="PTHR28083:SF1">
    <property type="entry name" value="GOOD FOR FULL DBP5 ACTIVITY PROTEIN 2"/>
    <property type="match status" value="1"/>
</dbReference>
<proteinExistence type="predicted"/>
<dbReference type="OrthoDB" id="5953249at2759"/>
<evidence type="ECO:0000313" key="3">
    <source>
        <dbReference type="Proteomes" id="UP000799777"/>
    </source>
</evidence>
<feature type="region of interest" description="Disordered" evidence="1">
    <location>
        <begin position="1"/>
        <end position="26"/>
    </location>
</feature>
<dbReference type="Proteomes" id="UP000799777">
    <property type="component" value="Unassembled WGS sequence"/>
</dbReference>
<reference evidence="2" key="1">
    <citation type="journal article" date="2020" name="Stud. Mycol.">
        <title>101 Dothideomycetes genomes: a test case for predicting lifestyles and emergence of pathogens.</title>
        <authorList>
            <person name="Haridas S."/>
            <person name="Albert R."/>
            <person name="Binder M."/>
            <person name="Bloem J."/>
            <person name="Labutti K."/>
            <person name="Salamov A."/>
            <person name="Andreopoulos B."/>
            <person name="Baker S."/>
            <person name="Barry K."/>
            <person name="Bills G."/>
            <person name="Bluhm B."/>
            <person name="Cannon C."/>
            <person name="Castanera R."/>
            <person name="Culley D."/>
            <person name="Daum C."/>
            <person name="Ezra D."/>
            <person name="Gonzalez J."/>
            <person name="Henrissat B."/>
            <person name="Kuo A."/>
            <person name="Liang C."/>
            <person name="Lipzen A."/>
            <person name="Lutzoni F."/>
            <person name="Magnuson J."/>
            <person name="Mondo S."/>
            <person name="Nolan M."/>
            <person name="Ohm R."/>
            <person name="Pangilinan J."/>
            <person name="Park H.-J."/>
            <person name="Ramirez L."/>
            <person name="Alfaro M."/>
            <person name="Sun H."/>
            <person name="Tritt A."/>
            <person name="Yoshinaga Y."/>
            <person name="Zwiers L.-H."/>
            <person name="Turgeon B."/>
            <person name="Goodwin S."/>
            <person name="Spatafora J."/>
            <person name="Crous P."/>
            <person name="Grigoriev I."/>
        </authorList>
    </citation>
    <scope>NUCLEOTIDE SEQUENCE</scope>
    <source>
        <strain evidence="2">CBS 110217</strain>
    </source>
</reference>
<evidence type="ECO:0000256" key="1">
    <source>
        <dbReference type="SAM" id="MobiDB-lite"/>
    </source>
</evidence>
<sequence>MSPSDTSPRRSSLGASASPSSPPSHLEQLRATLLAASEKTVFSHCLGLGELEGIPEVADFMLAVCIDTESWTHDHIKSTEIGVAMFDSQDMRALHSPGPHGEYLLEQI</sequence>
<organism evidence="2 3">
    <name type="scientific">Setomelanomma holmii</name>
    <dbReference type="NCBI Taxonomy" id="210430"/>
    <lineage>
        <taxon>Eukaryota</taxon>
        <taxon>Fungi</taxon>
        <taxon>Dikarya</taxon>
        <taxon>Ascomycota</taxon>
        <taxon>Pezizomycotina</taxon>
        <taxon>Dothideomycetes</taxon>
        <taxon>Pleosporomycetidae</taxon>
        <taxon>Pleosporales</taxon>
        <taxon>Pleosporineae</taxon>
        <taxon>Phaeosphaeriaceae</taxon>
        <taxon>Setomelanomma</taxon>
    </lineage>
</organism>
<protein>
    <submittedName>
        <fullName evidence="2">Uncharacterized protein</fullName>
    </submittedName>
</protein>
<accession>A0A9P4LIG2</accession>
<dbReference type="GO" id="GO:0005634">
    <property type="term" value="C:nucleus"/>
    <property type="evidence" value="ECO:0007669"/>
    <property type="project" value="TreeGrafter"/>
</dbReference>
<dbReference type="AlphaFoldDB" id="A0A9P4LIG2"/>
<feature type="compositionally biased region" description="Low complexity" evidence="1">
    <location>
        <begin position="9"/>
        <end position="19"/>
    </location>
</feature>
<evidence type="ECO:0000313" key="2">
    <source>
        <dbReference type="EMBL" id="KAF2025094.1"/>
    </source>
</evidence>
<comment type="caution">
    <text evidence="2">The sequence shown here is derived from an EMBL/GenBank/DDBJ whole genome shotgun (WGS) entry which is preliminary data.</text>
</comment>
<dbReference type="InterPro" id="IPR040151">
    <property type="entry name" value="Gfd2/YDR514C-like"/>
</dbReference>
<dbReference type="EMBL" id="ML978275">
    <property type="protein sequence ID" value="KAF2025094.1"/>
    <property type="molecule type" value="Genomic_DNA"/>
</dbReference>
<keyword evidence="3" id="KW-1185">Reference proteome</keyword>
<name>A0A9P4LIG2_9PLEO</name>
<gene>
    <name evidence="2" type="ORF">EK21DRAFT_117160</name>
</gene>
<dbReference type="PANTHER" id="PTHR28083">
    <property type="entry name" value="GOOD FOR FULL DBP5 ACTIVITY PROTEIN 2"/>
    <property type="match status" value="1"/>
</dbReference>